<proteinExistence type="predicted"/>
<name>A0A7W4VPE4_9HYPH</name>
<reference evidence="1 2" key="1">
    <citation type="submission" date="2020-08" db="EMBL/GenBank/DDBJ databases">
        <title>The Agave Microbiome: Exploring the role of microbial communities in plant adaptations to desert environments.</title>
        <authorList>
            <person name="Partida-Martinez L.P."/>
        </authorList>
    </citation>
    <scope>NUCLEOTIDE SEQUENCE [LARGE SCALE GENOMIC DNA]</scope>
    <source>
        <strain evidence="1 2">AT3.9</strain>
    </source>
</reference>
<sequence length="78" mass="8056">MFDCIVQTSEALRRAAERSSETLFPALCGCEACGTTQLIAAPSIGTCAVCGAELTVLTSATISRASDQELEVLSPFAA</sequence>
<dbReference type="Proteomes" id="UP000532010">
    <property type="component" value="Unassembled WGS sequence"/>
</dbReference>
<organism evidence="1 2">
    <name type="scientific">Microvirga lupini</name>
    <dbReference type="NCBI Taxonomy" id="420324"/>
    <lineage>
        <taxon>Bacteria</taxon>
        <taxon>Pseudomonadati</taxon>
        <taxon>Pseudomonadota</taxon>
        <taxon>Alphaproteobacteria</taxon>
        <taxon>Hyphomicrobiales</taxon>
        <taxon>Methylobacteriaceae</taxon>
        <taxon>Microvirga</taxon>
    </lineage>
</organism>
<protein>
    <submittedName>
        <fullName evidence="1">Transcription initiation factor IIE alpha subunit</fullName>
    </submittedName>
</protein>
<dbReference type="EMBL" id="JACHWB010000006">
    <property type="protein sequence ID" value="MBB3020786.1"/>
    <property type="molecule type" value="Genomic_DNA"/>
</dbReference>
<evidence type="ECO:0000313" key="2">
    <source>
        <dbReference type="Proteomes" id="UP000532010"/>
    </source>
</evidence>
<dbReference type="AlphaFoldDB" id="A0A7W4VPE4"/>
<gene>
    <name evidence="1" type="ORF">FHR70_003874</name>
</gene>
<evidence type="ECO:0000313" key="1">
    <source>
        <dbReference type="EMBL" id="MBB3020786.1"/>
    </source>
</evidence>
<comment type="caution">
    <text evidence="1">The sequence shown here is derived from an EMBL/GenBank/DDBJ whole genome shotgun (WGS) entry which is preliminary data.</text>
</comment>
<keyword evidence="2" id="KW-1185">Reference proteome</keyword>
<accession>A0A7W4VPE4</accession>